<sequence>MFTLMTRLTVRELLLRQAPALLLSLLVAELFYKWHSFLLETGGFLLTWFVLDAAGAALARLSGRREQVRSGVS</sequence>
<accession>A0A7Y9R2U7</accession>
<protein>
    <submittedName>
        <fullName evidence="2">Uncharacterized protein</fullName>
    </submittedName>
</protein>
<reference evidence="2 3" key="1">
    <citation type="submission" date="2020-07" db="EMBL/GenBank/DDBJ databases">
        <title>Genomic Encyclopedia of Archaeal and Bacterial Type Strains, Phase II (KMG-II): from individual species to whole genera.</title>
        <authorList>
            <person name="Goeker M."/>
        </authorList>
    </citation>
    <scope>NUCLEOTIDE SEQUENCE [LARGE SCALE GENOMIC DNA]</scope>
    <source>
        <strain evidence="2 3">DSM 21226</strain>
    </source>
</reference>
<keyword evidence="1" id="KW-0472">Membrane</keyword>
<dbReference type="RefSeq" id="WP_179635823.1">
    <property type="nucleotide sequence ID" value="NZ_JACCFH010000001.1"/>
</dbReference>
<name>A0A7Y9R2U7_9BURK</name>
<proteinExistence type="predicted"/>
<gene>
    <name evidence="2" type="ORF">BDD16_004270</name>
</gene>
<dbReference type="AlphaFoldDB" id="A0A7Y9R2U7"/>
<keyword evidence="1" id="KW-0812">Transmembrane</keyword>
<comment type="caution">
    <text evidence="2">The sequence shown here is derived from an EMBL/GenBank/DDBJ whole genome shotgun (WGS) entry which is preliminary data.</text>
</comment>
<feature type="transmembrane region" description="Helical" evidence="1">
    <location>
        <begin position="44"/>
        <end position="61"/>
    </location>
</feature>
<evidence type="ECO:0000256" key="1">
    <source>
        <dbReference type="SAM" id="Phobius"/>
    </source>
</evidence>
<dbReference type="Proteomes" id="UP000518288">
    <property type="component" value="Unassembled WGS sequence"/>
</dbReference>
<keyword evidence="1" id="KW-1133">Transmembrane helix</keyword>
<keyword evidence="3" id="KW-1185">Reference proteome</keyword>
<evidence type="ECO:0000313" key="2">
    <source>
        <dbReference type="EMBL" id="NYG35284.1"/>
    </source>
</evidence>
<dbReference type="EMBL" id="JACCFH010000001">
    <property type="protein sequence ID" value="NYG35284.1"/>
    <property type="molecule type" value="Genomic_DNA"/>
</dbReference>
<evidence type="ECO:0000313" key="3">
    <source>
        <dbReference type="Proteomes" id="UP000518288"/>
    </source>
</evidence>
<organism evidence="2 3">
    <name type="scientific">Sphaerotilus montanus</name>
    <dbReference type="NCBI Taxonomy" id="522889"/>
    <lineage>
        <taxon>Bacteria</taxon>
        <taxon>Pseudomonadati</taxon>
        <taxon>Pseudomonadota</taxon>
        <taxon>Betaproteobacteria</taxon>
        <taxon>Burkholderiales</taxon>
        <taxon>Sphaerotilaceae</taxon>
        <taxon>Sphaerotilus</taxon>
    </lineage>
</organism>